<accession>A0AAV0YT84</accession>
<dbReference type="PANTHER" id="PTHR33116:SF78">
    <property type="entry name" value="OS12G0587133 PROTEIN"/>
    <property type="match status" value="1"/>
</dbReference>
<dbReference type="EMBL" id="OX451736">
    <property type="protein sequence ID" value="CAI8587580.1"/>
    <property type="molecule type" value="Genomic_DNA"/>
</dbReference>
<reference evidence="2 3" key="1">
    <citation type="submission" date="2023-01" db="EMBL/GenBank/DDBJ databases">
        <authorList>
            <person name="Kreplak J."/>
        </authorList>
    </citation>
    <scope>NUCLEOTIDE SEQUENCE [LARGE SCALE GENOMIC DNA]</scope>
</reference>
<evidence type="ECO:0000313" key="2">
    <source>
        <dbReference type="EMBL" id="CAI8587580.1"/>
    </source>
</evidence>
<dbReference type="InterPro" id="IPR026960">
    <property type="entry name" value="RVT-Znf"/>
</dbReference>
<evidence type="ECO:0000313" key="3">
    <source>
        <dbReference type="Proteomes" id="UP001157006"/>
    </source>
</evidence>
<sequence length="284" mass="32738">MAWKTFCKRLNEGGLGILSLKAYNSATNMQLSWKFLNGSQQWSKLLSGRVKRNCSLIKYSIKYSLWSGIREAYYIMLENCVWIIGNGRIGDWWENHAWHINQNIQLAFPNLLPTIADISLPDLEVADELVWKGSANGCLSFKQAYNLILKPSPLGTWSSFPWDKDSPPAHSMIVWIYLHHKIPTDENLTLHGFAFPSICSLCLASAETYDHLFFDCQFAKNIWIWLANNLQLNYSINSFLDCNKILAESWSHQAKAVIIACIVGTFYQIWKARNKFRFEDKKTL</sequence>
<name>A0AAV0YT84_VICFA</name>
<dbReference type="PANTHER" id="PTHR33116">
    <property type="entry name" value="REVERSE TRANSCRIPTASE ZINC-BINDING DOMAIN-CONTAINING PROTEIN-RELATED-RELATED"/>
    <property type="match status" value="1"/>
</dbReference>
<dbReference type="AlphaFoldDB" id="A0AAV0YT84"/>
<evidence type="ECO:0000259" key="1">
    <source>
        <dbReference type="Pfam" id="PF13966"/>
    </source>
</evidence>
<gene>
    <name evidence="2" type="ORF">VFH_I306520</name>
</gene>
<dbReference type="Proteomes" id="UP001157006">
    <property type="component" value="Chromosome 1L"/>
</dbReference>
<proteinExistence type="predicted"/>
<dbReference type="Pfam" id="PF13966">
    <property type="entry name" value="zf-RVT"/>
    <property type="match status" value="1"/>
</dbReference>
<feature type="domain" description="Reverse transcriptase zinc-binding" evidence="1">
    <location>
        <begin position="140"/>
        <end position="223"/>
    </location>
</feature>
<keyword evidence="3" id="KW-1185">Reference proteome</keyword>
<organism evidence="2 3">
    <name type="scientific">Vicia faba</name>
    <name type="common">Broad bean</name>
    <name type="synonym">Faba vulgaris</name>
    <dbReference type="NCBI Taxonomy" id="3906"/>
    <lineage>
        <taxon>Eukaryota</taxon>
        <taxon>Viridiplantae</taxon>
        <taxon>Streptophyta</taxon>
        <taxon>Embryophyta</taxon>
        <taxon>Tracheophyta</taxon>
        <taxon>Spermatophyta</taxon>
        <taxon>Magnoliopsida</taxon>
        <taxon>eudicotyledons</taxon>
        <taxon>Gunneridae</taxon>
        <taxon>Pentapetalae</taxon>
        <taxon>rosids</taxon>
        <taxon>fabids</taxon>
        <taxon>Fabales</taxon>
        <taxon>Fabaceae</taxon>
        <taxon>Papilionoideae</taxon>
        <taxon>50 kb inversion clade</taxon>
        <taxon>NPAAA clade</taxon>
        <taxon>Hologalegina</taxon>
        <taxon>IRL clade</taxon>
        <taxon>Fabeae</taxon>
        <taxon>Vicia</taxon>
    </lineage>
</organism>
<protein>
    <recommendedName>
        <fullName evidence="1">Reverse transcriptase zinc-binding domain-containing protein</fullName>
    </recommendedName>
</protein>